<protein>
    <submittedName>
        <fullName evidence="1">Uncharacterized protein</fullName>
    </submittedName>
</protein>
<proteinExistence type="predicted"/>
<name>A0ACC1Q6P8_9APHY</name>
<evidence type="ECO:0000313" key="1">
    <source>
        <dbReference type="EMBL" id="KAJ3012024.1"/>
    </source>
</evidence>
<keyword evidence="2" id="KW-1185">Reference proteome</keyword>
<dbReference type="Proteomes" id="UP001144978">
    <property type="component" value="Unassembled WGS sequence"/>
</dbReference>
<gene>
    <name evidence="1" type="ORF">NUW54_g1991</name>
</gene>
<organism evidence="1 2">
    <name type="scientific">Trametes sanguinea</name>
    <dbReference type="NCBI Taxonomy" id="158606"/>
    <lineage>
        <taxon>Eukaryota</taxon>
        <taxon>Fungi</taxon>
        <taxon>Dikarya</taxon>
        <taxon>Basidiomycota</taxon>
        <taxon>Agaricomycotina</taxon>
        <taxon>Agaricomycetes</taxon>
        <taxon>Polyporales</taxon>
        <taxon>Polyporaceae</taxon>
        <taxon>Trametes</taxon>
    </lineage>
</organism>
<sequence>MRWLPGHRRRREHLPDSPPAPPHPAADSSSSGIFIHLSNVVHVSGRPLDGKARLYLWRLREDGIEEIRLEFRGRATTRVTRNGAVRTEATSLVHTDIPLWVHDVQDDDPDLGYIEDWKPFSIQLPPDLPPTLSSSSLAASVEVRYTLTVVGVRPAIPHNERRIHIPLVVVPRDSSVSVDVKNRLPGMGVLADPIPWKTERVEKRIRRGIWAQYATAQVQITLPDVSALPLYARIPFFIDIVTTSPPLTRAKADTFSSGRPVFPSVPTAFTALDFRLRRRLRVRAI</sequence>
<reference evidence="1" key="1">
    <citation type="submission" date="2022-08" db="EMBL/GenBank/DDBJ databases">
        <title>Genome Sequence of Pycnoporus sanguineus.</title>
        <authorList>
            <person name="Buettner E."/>
        </authorList>
    </citation>
    <scope>NUCLEOTIDE SEQUENCE</scope>
    <source>
        <strain evidence="1">CG-C14</strain>
    </source>
</reference>
<accession>A0ACC1Q6P8</accession>
<evidence type="ECO:0000313" key="2">
    <source>
        <dbReference type="Proteomes" id="UP001144978"/>
    </source>
</evidence>
<comment type="caution">
    <text evidence="1">The sequence shown here is derived from an EMBL/GenBank/DDBJ whole genome shotgun (WGS) entry which is preliminary data.</text>
</comment>
<dbReference type="EMBL" id="JANSHE010000355">
    <property type="protein sequence ID" value="KAJ3012024.1"/>
    <property type="molecule type" value="Genomic_DNA"/>
</dbReference>